<evidence type="ECO:0000256" key="1">
    <source>
        <dbReference type="SAM" id="MobiDB-lite"/>
    </source>
</evidence>
<evidence type="ECO:0000313" key="5">
    <source>
        <dbReference type="EMBL" id="MBR7674671.1"/>
    </source>
</evidence>
<dbReference type="NCBIfam" id="TIGR00996">
    <property type="entry name" value="Mtu_fam_mce"/>
    <property type="match status" value="1"/>
</dbReference>
<feature type="transmembrane region" description="Helical" evidence="2">
    <location>
        <begin position="12"/>
        <end position="31"/>
    </location>
</feature>
<keyword evidence="2" id="KW-1133">Transmembrane helix</keyword>
<feature type="compositionally biased region" description="Low complexity" evidence="1">
    <location>
        <begin position="362"/>
        <end position="380"/>
    </location>
</feature>
<feature type="compositionally biased region" description="Gly residues" evidence="1">
    <location>
        <begin position="393"/>
        <end position="418"/>
    </location>
</feature>
<dbReference type="PANTHER" id="PTHR33371">
    <property type="entry name" value="INTERMEMBRANE PHOSPHOLIPID TRANSPORT SYSTEM BINDING PROTEIN MLAD-RELATED"/>
    <property type="match status" value="1"/>
</dbReference>
<gene>
    <name evidence="5" type="ORF">KDA82_16920</name>
</gene>
<dbReference type="PANTHER" id="PTHR33371:SF16">
    <property type="entry name" value="MCE-FAMILY PROTEIN MCE3F"/>
    <property type="match status" value="1"/>
</dbReference>
<sequence>MLTLGVHVKNLVFLVLGILVLGYLGVTYADLGRYVGVRDYYRVRVELDRTGGLFTNANVTYRGVDIGRVGPLELTSHGVEAELHIDNSAAPVPADLTARVASLSAVGEQYIDLLPRTDEGPYLEDGSVVPRQATTTPEPVTEMLTSVDDLASSVPLDSLRTTVDELGLAFNGQGENLQKLLDTSSEFIEAADEAAPETTELLVDAETVLRTQNEEGEALRSFASGTRELARQLADSDADVEHVISEAPGTADQVRGVLNDLDPDVSVLLANLTTTSEVLRTRQRGMDELLVRVPEVAAAGASVVSEGRMRLGLAATFFEPLPCTSGYGGTTYRNGLDTSPAPPANTGARCASSPGSGKNVRGSANAPGGGALPAPAVPGSRRARGGAPDDGRGAVGSPGLPGGERSGMSGLLGLGGGR</sequence>
<dbReference type="InterPro" id="IPR005693">
    <property type="entry name" value="Mce"/>
</dbReference>
<dbReference type="InterPro" id="IPR003399">
    <property type="entry name" value="Mce/MlaD"/>
</dbReference>
<dbReference type="InterPro" id="IPR052336">
    <property type="entry name" value="MlaD_Phospholipid_Transporter"/>
</dbReference>
<proteinExistence type="predicted"/>
<accession>A0A8T4IQT6</accession>
<protein>
    <submittedName>
        <fullName evidence="5">MCE family protein</fullName>
    </submittedName>
</protein>
<keyword evidence="2" id="KW-0812">Transmembrane</keyword>
<dbReference type="Pfam" id="PF02470">
    <property type="entry name" value="MlaD"/>
    <property type="match status" value="1"/>
</dbReference>
<feature type="region of interest" description="Disordered" evidence="1">
    <location>
        <begin position="334"/>
        <end position="418"/>
    </location>
</feature>
<keyword evidence="6" id="KW-1185">Reference proteome</keyword>
<reference evidence="5" key="1">
    <citation type="submission" date="2021-04" db="EMBL/GenBank/DDBJ databases">
        <title>Sequencing of actinobacteria type strains.</title>
        <authorList>
            <person name="Nguyen G.-S."/>
            <person name="Wentzel A."/>
        </authorList>
    </citation>
    <scope>NUCLEOTIDE SEQUENCE</scope>
    <source>
        <strain evidence="5">DSM 42095</strain>
    </source>
</reference>
<evidence type="ECO:0000259" key="4">
    <source>
        <dbReference type="Pfam" id="PF11887"/>
    </source>
</evidence>
<organism evidence="5 6">
    <name type="scientific">Streptomyces daliensis</name>
    <dbReference type="NCBI Taxonomy" id="299421"/>
    <lineage>
        <taxon>Bacteria</taxon>
        <taxon>Bacillati</taxon>
        <taxon>Actinomycetota</taxon>
        <taxon>Actinomycetes</taxon>
        <taxon>Kitasatosporales</taxon>
        <taxon>Streptomycetaceae</taxon>
        <taxon>Streptomyces</taxon>
    </lineage>
</organism>
<comment type="caution">
    <text evidence="5">The sequence shown here is derived from an EMBL/GenBank/DDBJ whole genome shotgun (WGS) entry which is preliminary data.</text>
</comment>
<dbReference type="InterPro" id="IPR024516">
    <property type="entry name" value="Mce_C"/>
</dbReference>
<dbReference type="EMBL" id="JAGSMN010000365">
    <property type="protein sequence ID" value="MBR7674671.1"/>
    <property type="molecule type" value="Genomic_DNA"/>
</dbReference>
<dbReference type="Pfam" id="PF11887">
    <property type="entry name" value="Mce4_CUP1"/>
    <property type="match status" value="1"/>
</dbReference>
<feature type="domain" description="Mammalian cell entry C-terminal" evidence="4">
    <location>
        <begin position="122"/>
        <end position="295"/>
    </location>
</feature>
<evidence type="ECO:0000259" key="3">
    <source>
        <dbReference type="Pfam" id="PF02470"/>
    </source>
</evidence>
<evidence type="ECO:0000256" key="2">
    <source>
        <dbReference type="SAM" id="Phobius"/>
    </source>
</evidence>
<dbReference type="Proteomes" id="UP000675554">
    <property type="component" value="Unassembled WGS sequence"/>
</dbReference>
<keyword evidence="2" id="KW-0472">Membrane</keyword>
<dbReference type="GO" id="GO:0005576">
    <property type="term" value="C:extracellular region"/>
    <property type="evidence" value="ECO:0007669"/>
    <property type="project" value="TreeGrafter"/>
</dbReference>
<evidence type="ECO:0000313" key="6">
    <source>
        <dbReference type="Proteomes" id="UP000675554"/>
    </source>
</evidence>
<feature type="domain" description="Mce/MlaD" evidence="3">
    <location>
        <begin position="40"/>
        <end position="115"/>
    </location>
</feature>
<dbReference type="AlphaFoldDB" id="A0A8T4IQT6"/>
<name>A0A8T4IQT6_9ACTN</name>